<sequence>MTTLLAHDPTWAHGGWWFLAPFVWIFSFFLIVGLFRAIFWRRRGHRHWYRHHQGTGRSILAERYARGEIDEQEYRTRLAVLDTPPQ</sequence>
<feature type="transmembrane region" description="Helical" evidence="1">
    <location>
        <begin position="16"/>
        <end position="39"/>
    </location>
</feature>
<dbReference type="Pfam" id="PF09851">
    <property type="entry name" value="SHOCT"/>
    <property type="match status" value="1"/>
</dbReference>
<keyword evidence="1" id="KW-0812">Transmembrane</keyword>
<keyword evidence="1" id="KW-0472">Membrane</keyword>
<protein>
    <recommendedName>
        <fullName evidence="2">SHOCT domain-containing protein</fullName>
    </recommendedName>
</protein>
<keyword evidence="1" id="KW-1133">Transmembrane helix</keyword>
<feature type="domain" description="SHOCT" evidence="2">
    <location>
        <begin position="59"/>
        <end position="81"/>
    </location>
</feature>
<evidence type="ECO:0000256" key="1">
    <source>
        <dbReference type="SAM" id="Phobius"/>
    </source>
</evidence>
<dbReference type="RefSeq" id="WP_203910607.1">
    <property type="nucleotide sequence ID" value="NZ_BONY01000030.1"/>
</dbReference>
<accession>A0A8J3Q9U3</accession>
<evidence type="ECO:0000259" key="2">
    <source>
        <dbReference type="Pfam" id="PF09851"/>
    </source>
</evidence>
<evidence type="ECO:0000313" key="3">
    <source>
        <dbReference type="EMBL" id="GIH06798.1"/>
    </source>
</evidence>
<dbReference type="AlphaFoldDB" id="A0A8J3Q9U3"/>
<evidence type="ECO:0000313" key="4">
    <source>
        <dbReference type="Proteomes" id="UP000612899"/>
    </source>
</evidence>
<keyword evidence="4" id="KW-1185">Reference proteome</keyword>
<proteinExistence type="predicted"/>
<name>A0A8J3Q9U3_9ACTN</name>
<dbReference type="EMBL" id="BONY01000030">
    <property type="protein sequence ID" value="GIH06798.1"/>
    <property type="molecule type" value="Genomic_DNA"/>
</dbReference>
<comment type="caution">
    <text evidence="3">The sequence shown here is derived from an EMBL/GenBank/DDBJ whole genome shotgun (WGS) entry which is preliminary data.</text>
</comment>
<dbReference type="InterPro" id="IPR018649">
    <property type="entry name" value="SHOCT"/>
</dbReference>
<organism evidence="3 4">
    <name type="scientific">Rhizocola hellebori</name>
    <dbReference type="NCBI Taxonomy" id="1392758"/>
    <lineage>
        <taxon>Bacteria</taxon>
        <taxon>Bacillati</taxon>
        <taxon>Actinomycetota</taxon>
        <taxon>Actinomycetes</taxon>
        <taxon>Micromonosporales</taxon>
        <taxon>Micromonosporaceae</taxon>
        <taxon>Rhizocola</taxon>
    </lineage>
</organism>
<reference evidence="3" key="1">
    <citation type="submission" date="2021-01" db="EMBL/GenBank/DDBJ databases">
        <title>Whole genome shotgun sequence of Rhizocola hellebori NBRC 109834.</title>
        <authorList>
            <person name="Komaki H."/>
            <person name="Tamura T."/>
        </authorList>
    </citation>
    <scope>NUCLEOTIDE SEQUENCE</scope>
    <source>
        <strain evidence="3">NBRC 109834</strain>
    </source>
</reference>
<dbReference type="Proteomes" id="UP000612899">
    <property type="component" value="Unassembled WGS sequence"/>
</dbReference>
<gene>
    <name evidence="3" type="ORF">Rhe02_48650</name>
</gene>